<evidence type="ECO:0000313" key="4">
    <source>
        <dbReference type="Proteomes" id="UP000526408"/>
    </source>
</evidence>
<dbReference type="GO" id="GO:0016887">
    <property type="term" value="F:ATP hydrolysis activity"/>
    <property type="evidence" value="ECO:0007669"/>
    <property type="project" value="TreeGrafter"/>
</dbReference>
<dbReference type="GO" id="GO:0005524">
    <property type="term" value="F:ATP binding"/>
    <property type="evidence" value="ECO:0007669"/>
    <property type="project" value="UniProtKB-KW"/>
</dbReference>
<dbReference type="Gene3D" id="3.40.50.300">
    <property type="entry name" value="P-loop containing nucleotide triphosphate hydrolases"/>
    <property type="match status" value="1"/>
</dbReference>
<gene>
    <name evidence="3" type="ORF">HCU73_15165</name>
</gene>
<dbReference type="EMBL" id="JAAZQQ010000005">
    <property type="protein sequence ID" value="NKX45934.1"/>
    <property type="molecule type" value="Genomic_DNA"/>
</dbReference>
<sequence>MAQPTLSRSRPDPIVAFVCTEEGADLARAVAANIGAPAPTLHGGGVSAAARLGPEVGTGPVLAEIGNLPLDLACESVSAIGRAGARLVAFGRQSDLGTYRAIRKAGATDYFAFPVEVADLVQSLAQTVANAPTPALDPTLRIGVTGSNGGVGASLLAQNLAALSAASARTRRQTALIDGDLRFGSIGCDLNRDHSRGLIEALSAPDRIDETFLRNSMDHLGDRLALYSSAAAGLADVRALQGRIGRVVHGVAQHFETTVVDLPRELLFDQPGLLAALRSLVLVVPAGYSGVQAAARALAHLRDAAPHLQVVPVLSELRADAALSRADLSAALEIDIRHVLPRSDAALMRAHRRGQPAVTQAPNGAYARAVLRLWAELSAPADAGARRGKPGARFLRGLLGRSAG</sequence>
<dbReference type="Proteomes" id="UP000526408">
    <property type="component" value="Unassembled WGS sequence"/>
</dbReference>
<evidence type="ECO:0000256" key="2">
    <source>
        <dbReference type="ARBA" id="ARBA00022840"/>
    </source>
</evidence>
<keyword evidence="1" id="KW-0547">Nucleotide-binding</keyword>
<reference evidence="3 4" key="1">
    <citation type="submission" date="2020-04" db="EMBL/GenBank/DDBJ databases">
        <authorList>
            <person name="Yoon J."/>
        </authorList>
    </citation>
    <scope>NUCLEOTIDE SEQUENCE [LARGE SCALE GENOMIC DNA]</scope>
    <source>
        <strain evidence="3 4">KMU-115</strain>
    </source>
</reference>
<comment type="caution">
    <text evidence="3">The sequence shown here is derived from an EMBL/GenBank/DDBJ whole genome shotgun (WGS) entry which is preliminary data.</text>
</comment>
<evidence type="ECO:0008006" key="5">
    <source>
        <dbReference type="Google" id="ProtNLM"/>
    </source>
</evidence>
<protein>
    <recommendedName>
        <fullName evidence="5">Pilus assembly protein CpaE</fullName>
    </recommendedName>
</protein>
<dbReference type="GO" id="GO:0009898">
    <property type="term" value="C:cytoplasmic side of plasma membrane"/>
    <property type="evidence" value="ECO:0007669"/>
    <property type="project" value="TreeGrafter"/>
</dbReference>
<accession>A0A7X6H234</accession>
<dbReference type="GO" id="GO:0051782">
    <property type="term" value="P:negative regulation of cell division"/>
    <property type="evidence" value="ECO:0007669"/>
    <property type="project" value="TreeGrafter"/>
</dbReference>
<dbReference type="PANTHER" id="PTHR43384">
    <property type="entry name" value="SEPTUM SITE-DETERMINING PROTEIN MIND HOMOLOG, CHLOROPLASTIC-RELATED"/>
    <property type="match status" value="1"/>
</dbReference>
<dbReference type="PANTHER" id="PTHR43384:SF6">
    <property type="entry name" value="SEPTUM SITE-DETERMINING PROTEIN MIND HOMOLOG, CHLOROPLASTIC"/>
    <property type="match status" value="1"/>
</dbReference>
<name>A0A7X6H234_9RHOB</name>
<dbReference type="RefSeq" id="WP_168624308.1">
    <property type="nucleotide sequence ID" value="NZ_JAAZQQ010000005.1"/>
</dbReference>
<proteinExistence type="predicted"/>
<keyword evidence="2" id="KW-0067">ATP-binding</keyword>
<evidence type="ECO:0000313" key="3">
    <source>
        <dbReference type="EMBL" id="NKX45934.1"/>
    </source>
</evidence>
<keyword evidence="4" id="KW-1185">Reference proteome</keyword>
<organism evidence="3 4">
    <name type="scientific">Roseicyclus persicicus</name>
    <dbReference type="NCBI Taxonomy" id="2650661"/>
    <lineage>
        <taxon>Bacteria</taxon>
        <taxon>Pseudomonadati</taxon>
        <taxon>Pseudomonadota</taxon>
        <taxon>Alphaproteobacteria</taxon>
        <taxon>Rhodobacterales</taxon>
        <taxon>Roseobacteraceae</taxon>
        <taxon>Roseicyclus</taxon>
    </lineage>
</organism>
<dbReference type="GO" id="GO:0005829">
    <property type="term" value="C:cytosol"/>
    <property type="evidence" value="ECO:0007669"/>
    <property type="project" value="TreeGrafter"/>
</dbReference>
<dbReference type="InterPro" id="IPR027417">
    <property type="entry name" value="P-loop_NTPase"/>
</dbReference>
<dbReference type="InterPro" id="IPR050625">
    <property type="entry name" value="ParA/MinD_ATPase"/>
</dbReference>
<dbReference type="SUPFAM" id="SSF52540">
    <property type="entry name" value="P-loop containing nucleoside triphosphate hydrolases"/>
    <property type="match status" value="1"/>
</dbReference>
<evidence type="ECO:0000256" key="1">
    <source>
        <dbReference type="ARBA" id="ARBA00022741"/>
    </source>
</evidence>
<dbReference type="Gene3D" id="3.40.50.2300">
    <property type="match status" value="1"/>
</dbReference>
<dbReference type="AlphaFoldDB" id="A0A7X6H234"/>